<evidence type="ECO:0008006" key="3">
    <source>
        <dbReference type="Google" id="ProtNLM"/>
    </source>
</evidence>
<protein>
    <recommendedName>
        <fullName evidence="3">DUF2487 domain-containing protein</fullName>
    </recommendedName>
</protein>
<reference evidence="2" key="1">
    <citation type="journal article" date="2019" name="Int. J. Syst. Evol. Microbiol.">
        <title>The Global Catalogue of Microorganisms (GCM) 10K type strain sequencing project: providing services to taxonomists for standard genome sequencing and annotation.</title>
        <authorList>
            <consortium name="The Broad Institute Genomics Platform"/>
            <consortium name="The Broad Institute Genome Sequencing Center for Infectious Disease"/>
            <person name="Wu L."/>
            <person name="Ma J."/>
        </authorList>
    </citation>
    <scope>NUCLEOTIDE SEQUENCE [LARGE SCALE GENOMIC DNA]</scope>
    <source>
        <strain evidence="2">CGMCC 1.15420</strain>
    </source>
</reference>
<proteinExistence type="predicted"/>
<name>A0ABQ1VY59_9BACL</name>
<dbReference type="RefSeq" id="WP_120462268.1">
    <property type="nucleotide sequence ID" value="NZ_BMIW01000021.1"/>
</dbReference>
<evidence type="ECO:0000313" key="2">
    <source>
        <dbReference type="Proteomes" id="UP000608420"/>
    </source>
</evidence>
<dbReference type="Pfam" id="PF10673">
    <property type="entry name" value="DUF2487"/>
    <property type="match status" value="1"/>
</dbReference>
<dbReference type="InterPro" id="IPR019615">
    <property type="entry name" value="DUF2487"/>
</dbReference>
<comment type="caution">
    <text evidence="1">The sequence shown here is derived from an EMBL/GenBank/DDBJ whole genome shotgun (WGS) entry which is preliminary data.</text>
</comment>
<dbReference type="EMBL" id="BMIW01000021">
    <property type="protein sequence ID" value="GGG05199.1"/>
    <property type="molecule type" value="Genomic_DNA"/>
</dbReference>
<accession>A0ABQ1VY59</accession>
<evidence type="ECO:0000313" key="1">
    <source>
        <dbReference type="EMBL" id="GGG05199.1"/>
    </source>
</evidence>
<organism evidence="1 2">
    <name type="scientific">Paenibacillus aceti</name>
    <dbReference type="NCBI Taxonomy" id="1820010"/>
    <lineage>
        <taxon>Bacteria</taxon>
        <taxon>Bacillati</taxon>
        <taxon>Bacillota</taxon>
        <taxon>Bacilli</taxon>
        <taxon>Bacillales</taxon>
        <taxon>Paenibacillaceae</taxon>
        <taxon>Paenibacillus</taxon>
    </lineage>
</organism>
<sequence>MKFSEIEASAWEELRPYLDTCLIPVTGLTGSEQPYEVTEQLERLRDLMDCLEIPFKGRVVTYPSVQYGRAEIAAFINEICRNTKLSGFKYVIVVSADVEWEAGQLEDADVIVTAQAFPDYKESTGSEQIRQAVQLLWQS</sequence>
<dbReference type="Proteomes" id="UP000608420">
    <property type="component" value="Unassembled WGS sequence"/>
</dbReference>
<keyword evidence="2" id="KW-1185">Reference proteome</keyword>
<gene>
    <name evidence="1" type="ORF">GCM10010913_28780</name>
</gene>